<dbReference type="EMBL" id="JADCUA010000042">
    <property type="protein sequence ID" value="KAH9829194.1"/>
    <property type="molecule type" value="Genomic_DNA"/>
</dbReference>
<feature type="domain" description="G" evidence="2">
    <location>
        <begin position="1"/>
        <end position="101"/>
    </location>
</feature>
<evidence type="ECO:0000313" key="4">
    <source>
        <dbReference type="Proteomes" id="UP000814176"/>
    </source>
</evidence>
<dbReference type="GeneID" id="72006103"/>
<dbReference type="CDD" id="cd00882">
    <property type="entry name" value="Ras_like_GTPase"/>
    <property type="match status" value="1"/>
</dbReference>
<accession>A0ABQ8JY56</accession>
<dbReference type="InterPro" id="IPR027417">
    <property type="entry name" value="P-loop_NTPase"/>
</dbReference>
<dbReference type="Gene3D" id="3.40.50.300">
    <property type="entry name" value="P-loop containing nucleotide triphosphate hydrolases"/>
    <property type="match status" value="1"/>
</dbReference>
<dbReference type="InterPro" id="IPR006073">
    <property type="entry name" value="GTP-bd"/>
</dbReference>
<dbReference type="RefSeq" id="XP_047772696.1">
    <property type="nucleotide sequence ID" value="XM_047925371.1"/>
</dbReference>
<name>A0ABQ8JY56_9APHY</name>
<evidence type="ECO:0000259" key="2">
    <source>
        <dbReference type="Pfam" id="PF01926"/>
    </source>
</evidence>
<reference evidence="3 4" key="1">
    <citation type="journal article" date="2021" name="Environ. Microbiol.">
        <title>Gene family expansions and transcriptome signatures uncover fungal adaptations to wood decay.</title>
        <authorList>
            <person name="Hage H."/>
            <person name="Miyauchi S."/>
            <person name="Viragh M."/>
            <person name="Drula E."/>
            <person name="Min B."/>
            <person name="Chaduli D."/>
            <person name="Navarro D."/>
            <person name="Favel A."/>
            <person name="Norest M."/>
            <person name="Lesage-Meessen L."/>
            <person name="Balint B."/>
            <person name="Merenyi Z."/>
            <person name="de Eugenio L."/>
            <person name="Morin E."/>
            <person name="Martinez A.T."/>
            <person name="Baldrian P."/>
            <person name="Stursova M."/>
            <person name="Martinez M.J."/>
            <person name="Novotny C."/>
            <person name="Magnuson J.K."/>
            <person name="Spatafora J.W."/>
            <person name="Maurice S."/>
            <person name="Pangilinan J."/>
            <person name="Andreopoulos W."/>
            <person name="LaButti K."/>
            <person name="Hundley H."/>
            <person name="Na H."/>
            <person name="Kuo A."/>
            <person name="Barry K."/>
            <person name="Lipzen A."/>
            <person name="Henrissat B."/>
            <person name="Riley R."/>
            <person name="Ahrendt S."/>
            <person name="Nagy L.G."/>
            <person name="Grigoriev I.V."/>
            <person name="Martin F."/>
            <person name="Rosso M.N."/>
        </authorList>
    </citation>
    <scope>NUCLEOTIDE SEQUENCE [LARGE SCALE GENOMIC DNA]</scope>
    <source>
        <strain evidence="3 4">CIRM-BRFM 1785</strain>
    </source>
</reference>
<dbReference type="SUPFAM" id="SSF52540">
    <property type="entry name" value="P-loop containing nucleoside triphosphate hydrolases"/>
    <property type="match status" value="1"/>
</dbReference>
<protein>
    <recommendedName>
        <fullName evidence="2">G domain-containing protein</fullName>
    </recommendedName>
</protein>
<sequence length="228" mass="26381">MVMGRTGSGKTTFINIISGADLETEASLEQCTQQIQSVSCHDPDAQSHSVTLYDIPDIDGLPQIEDALASLTHRRNETRSRPYAAIIFVLDISRPRDNIRRDRNYVFLEDLRRRGRLRRLLFLVTNWPEDDEEHRDPSAPTESEQNVVGPQRRWHDYKTDYLKDLIEAGATVHRFNRRADDIHQIFRKLLRTQEMNQSQACGGIHNAVTRSPTRMTIRPKISKYRELG</sequence>
<gene>
    <name evidence="3" type="ORF">C8Q71DRAFT_791578</name>
</gene>
<feature type="region of interest" description="Disordered" evidence="1">
    <location>
        <begin position="130"/>
        <end position="150"/>
    </location>
</feature>
<evidence type="ECO:0000256" key="1">
    <source>
        <dbReference type="SAM" id="MobiDB-lite"/>
    </source>
</evidence>
<keyword evidence="4" id="KW-1185">Reference proteome</keyword>
<dbReference type="Proteomes" id="UP000814176">
    <property type="component" value="Unassembled WGS sequence"/>
</dbReference>
<evidence type="ECO:0000313" key="3">
    <source>
        <dbReference type="EMBL" id="KAH9829194.1"/>
    </source>
</evidence>
<dbReference type="Pfam" id="PF01926">
    <property type="entry name" value="MMR_HSR1"/>
    <property type="match status" value="1"/>
</dbReference>
<organism evidence="3 4">
    <name type="scientific">Rhodofomes roseus</name>
    <dbReference type="NCBI Taxonomy" id="34475"/>
    <lineage>
        <taxon>Eukaryota</taxon>
        <taxon>Fungi</taxon>
        <taxon>Dikarya</taxon>
        <taxon>Basidiomycota</taxon>
        <taxon>Agaricomycotina</taxon>
        <taxon>Agaricomycetes</taxon>
        <taxon>Polyporales</taxon>
        <taxon>Rhodofomes</taxon>
    </lineage>
</organism>
<comment type="caution">
    <text evidence="3">The sequence shown here is derived from an EMBL/GenBank/DDBJ whole genome shotgun (WGS) entry which is preliminary data.</text>
</comment>
<proteinExistence type="predicted"/>